<dbReference type="PANTHER" id="PTHR45623:SF17">
    <property type="entry name" value="CHROMODOMAIN-HELICASE-DNA-BINDING PROTEIN 3-RELATED"/>
    <property type="match status" value="1"/>
</dbReference>
<organism evidence="6 7">
    <name type="scientific">Chlamydomonas eustigma</name>
    <dbReference type="NCBI Taxonomy" id="1157962"/>
    <lineage>
        <taxon>Eukaryota</taxon>
        <taxon>Viridiplantae</taxon>
        <taxon>Chlorophyta</taxon>
        <taxon>core chlorophytes</taxon>
        <taxon>Chlorophyceae</taxon>
        <taxon>CS clade</taxon>
        <taxon>Chlamydomonadales</taxon>
        <taxon>Chlamydomonadaceae</taxon>
        <taxon>Chlamydomonas</taxon>
    </lineage>
</organism>
<dbReference type="EMBL" id="BEGY01000007">
    <property type="protein sequence ID" value="GAX74494.1"/>
    <property type="molecule type" value="Genomic_DNA"/>
</dbReference>
<dbReference type="STRING" id="1157962.A0A250WUI6"/>
<dbReference type="GO" id="GO:0000785">
    <property type="term" value="C:chromatin"/>
    <property type="evidence" value="ECO:0007669"/>
    <property type="project" value="TreeGrafter"/>
</dbReference>
<feature type="domain" description="CHD subfamily II SANT-like" evidence="5">
    <location>
        <begin position="309"/>
        <end position="478"/>
    </location>
</feature>
<dbReference type="GO" id="GO:0016887">
    <property type="term" value="F:ATP hydrolysis activity"/>
    <property type="evidence" value="ECO:0007669"/>
    <property type="project" value="TreeGrafter"/>
</dbReference>
<evidence type="ECO:0000256" key="2">
    <source>
        <dbReference type="ARBA" id="ARBA00023242"/>
    </source>
</evidence>
<evidence type="ECO:0000256" key="1">
    <source>
        <dbReference type="ARBA" id="ARBA00023125"/>
    </source>
</evidence>
<keyword evidence="3" id="KW-0175">Coiled coil</keyword>
<dbReference type="GO" id="GO:0003682">
    <property type="term" value="F:chromatin binding"/>
    <property type="evidence" value="ECO:0007669"/>
    <property type="project" value="TreeGrafter"/>
</dbReference>
<protein>
    <recommendedName>
        <fullName evidence="5">CHD subfamily II SANT-like domain-containing protein</fullName>
    </recommendedName>
</protein>
<dbReference type="GO" id="GO:0140658">
    <property type="term" value="F:ATP-dependent chromatin remodeler activity"/>
    <property type="evidence" value="ECO:0007669"/>
    <property type="project" value="TreeGrafter"/>
</dbReference>
<proteinExistence type="predicted"/>
<comment type="caution">
    <text evidence="6">The sequence shown here is derived from an EMBL/GenBank/DDBJ whole genome shotgun (WGS) entry which is preliminary data.</text>
</comment>
<evidence type="ECO:0000256" key="4">
    <source>
        <dbReference type="SAM" id="MobiDB-lite"/>
    </source>
</evidence>
<dbReference type="InterPro" id="IPR056302">
    <property type="entry name" value="CHD1-2/Hrp3_HTH"/>
</dbReference>
<dbReference type="Pfam" id="PF06461">
    <property type="entry name" value="CHDII_SANT-like"/>
    <property type="match status" value="1"/>
</dbReference>
<evidence type="ECO:0000256" key="3">
    <source>
        <dbReference type="SAM" id="Coils"/>
    </source>
</evidence>
<gene>
    <name evidence="6" type="ORF">CEUSTIGMA_g1943.t1</name>
</gene>
<dbReference type="Gene3D" id="1.10.10.60">
    <property type="entry name" value="Homeodomain-like"/>
    <property type="match status" value="1"/>
</dbReference>
<keyword evidence="1" id="KW-0238">DNA-binding</keyword>
<dbReference type="OrthoDB" id="5857104at2759"/>
<dbReference type="SMART" id="SM01146">
    <property type="entry name" value="DUF1086"/>
    <property type="match status" value="1"/>
</dbReference>
<dbReference type="GO" id="GO:0042393">
    <property type="term" value="F:histone binding"/>
    <property type="evidence" value="ECO:0007669"/>
    <property type="project" value="TreeGrafter"/>
</dbReference>
<dbReference type="GO" id="GO:0005634">
    <property type="term" value="C:nucleus"/>
    <property type="evidence" value="ECO:0007669"/>
    <property type="project" value="TreeGrafter"/>
</dbReference>
<evidence type="ECO:0000313" key="7">
    <source>
        <dbReference type="Proteomes" id="UP000232323"/>
    </source>
</evidence>
<dbReference type="InterPro" id="IPR009462">
    <property type="entry name" value="CHD_II_SANT-like"/>
</dbReference>
<name>A0A250WUI6_9CHLO</name>
<dbReference type="Proteomes" id="UP000232323">
    <property type="component" value="Unassembled WGS sequence"/>
</dbReference>
<dbReference type="AlphaFoldDB" id="A0A250WUI6"/>
<evidence type="ECO:0000259" key="5">
    <source>
        <dbReference type="SMART" id="SM01146"/>
    </source>
</evidence>
<dbReference type="Pfam" id="PF23588">
    <property type="entry name" value="HTH_CHD1_Hrp3"/>
    <property type="match status" value="1"/>
</dbReference>
<keyword evidence="7" id="KW-1185">Reference proteome</keyword>
<dbReference type="PANTHER" id="PTHR45623">
    <property type="entry name" value="CHROMODOMAIN-HELICASE-DNA-BINDING PROTEIN 3-RELATED-RELATED"/>
    <property type="match status" value="1"/>
</dbReference>
<evidence type="ECO:0000313" key="6">
    <source>
        <dbReference type="EMBL" id="GAX74494.1"/>
    </source>
</evidence>
<feature type="region of interest" description="Disordered" evidence="4">
    <location>
        <begin position="539"/>
        <end position="562"/>
    </location>
</feature>
<keyword evidence="2" id="KW-0539">Nucleus</keyword>
<accession>A0A250WUI6</accession>
<reference evidence="6 7" key="1">
    <citation type="submission" date="2017-08" db="EMBL/GenBank/DDBJ databases">
        <title>Acidophilic green algal genome provides insights into adaptation to an acidic environment.</title>
        <authorList>
            <person name="Hirooka S."/>
            <person name="Hirose Y."/>
            <person name="Kanesaki Y."/>
            <person name="Higuchi S."/>
            <person name="Fujiwara T."/>
            <person name="Onuma R."/>
            <person name="Era A."/>
            <person name="Ohbayashi R."/>
            <person name="Uzuka A."/>
            <person name="Nozaki H."/>
            <person name="Yoshikawa H."/>
            <person name="Miyagishima S.Y."/>
        </authorList>
    </citation>
    <scope>NUCLEOTIDE SEQUENCE [LARGE SCALE GENOMIC DNA]</scope>
    <source>
        <strain evidence="6 7">NIES-2499</strain>
    </source>
</reference>
<feature type="coiled-coil region" evidence="3">
    <location>
        <begin position="6"/>
        <end position="36"/>
    </location>
</feature>
<dbReference type="GO" id="GO:0003677">
    <property type="term" value="F:DNA binding"/>
    <property type="evidence" value="ECO:0007669"/>
    <property type="project" value="UniProtKB-KW"/>
</dbReference>
<feature type="compositionally biased region" description="Basic and acidic residues" evidence="4">
    <location>
        <begin position="547"/>
        <end position="557"/>
    </location>
</feature>
<sequence length="752" mass="81388">MRLLDRGEIEKKHQRLQRRQKLLKKQEAVAEMVEDEDQEDDDDKADLLNAFKVANFEMKAEHATETADILSSADALLAAATAASVASGLLTTNDSAKVGAFIEAVCPNQQGELSSSASFWESLLKDRASEFVKGDVVEDKAAHLGRGRRRGKSKVVSYVDDAADLADYDEDDASDLDYKSDADVVSSSDSDFELDEMDISGRGDHDKVVDDINDISLGEQKTAHIRSRISKGAKLGVVSGAGGYASAAKATTATTAAQLYDSKQAAGPSTAMERAGLPAATSCNPIINTSNPHHHLVAAHTLQMKNHRVSTVPHLAGMRGSSSLQRLPPLPPLIQNTEGGSLLVLGFNNVERCKLMSVLMKFGIAFSDDHNYNSGTRPAGDTGDSVYTPFMQALSNKYPLHQVAAYCQMLTLCVCERPEESKTTFRNGLPRAMLLGKIAWVDVLERVGFLHLVRKKVMTQKAVLGIIGGSSDLSDHLSRVGTAALQLPFKHWGAIHDEILLRGILKHGYGEWQAILEDPKMRLLRDAVVAELQAVDKSAPLPSSKQTNDDLSQREEGSASQTATLLSTDHIIDWMYKRVKNLELELNHDYIDARRRSSESGTRNDATLASAASKAVEMSNIDVPESEVAATVISGGYAADTAGIRSMNGAANLQRKDCNNVGSSQVFHDVASSRGDIIKLNMRHLYLSMSQNVSAINNIAIQANLKAQSKRSGCVSNTSSSYAAEASVFRESLKILESSCFALSQLLPKKSS</sequence>